<evidence type="ECO:0000256" key="1">
    <source>
        <dbReference type="ARBA" id="ARBA00004123"/>
    </source>
</evidence>
<dbReference type="SMART" id="SM00230">
    <property type="entry name" value="CysPc"/>
    <property type="match status" value="1"/>
</dbReference>
<dbReference type="FunFam" id="1.10.20.10:FF:000085">
    <property type="entry name" value="Histone H3.2"/>
    <property type="match status" value="1"/>
</dbReference>
<sequence>MATEEQPLPSPEEATVDHEAPHQLDAARIVRGLRNSAGYWRNLFSCPSDEEKRLSDDPERLIPDPEAEVMAHVATKCAQIGAGFGLLSSSLAALALRRPHLYRKALSPCMDSGRPGHPHAVYVVEDSAPIQGLGMARGMVLGFLTGTFGAGLYNNFEAIESKVVGRPVSALRDGSCSGGPPIADGERLVDGPGLVYTSGDSQRRSAYNARPSMLGTAQSPIVYTSPPPNHHRMVPGTITHHAGVPSSAGQQRYYDPRQGLQKYSAVEPVVPAQGESKGSRHHPGAPPPGYVRVASHSRPGEYTYYCPAKDTRYATVEMAWAAYDLDHRASTTLVPQPNGYPPSAAARGHQQHHRVQQPQSPPTGSGSSSASQGKDHHHYHSVGPHKARVGSRWWRTMKASQNPIDAPPPDKVPRPGGDGLFMDKSFSPLDARNTIGPVSSEDNKSRLRLTPAERDGAVWIRIPDLIRMNCGLSHGDPVNLFDDTIEPNDLTQGVVGDCWLLASMACLAEFPDSVVERINPKAISPEGRYTVSLYDHTKCRWEDITIDDYVPCKYYADYTQVPYRINDQGKRVYEDSQDEVSPLFIGQSISYDGRVKPRMRYRPLFAAPHGNEMWCLILEKTMAKFVGSYSKIAGGHEPFAFMTMTGYSQVYEFKRRALDKDMTCAEVGVWQRGWAQWHSRDRPTCGYKPVQRGVTDRGGALSTQYTNDALFDKLLSYDERNYLMAACITCFQPPGTLQGYFRPDGLVLGHAYSLISACRVGNIRLVQLRNPHGKGDGTQSTEWNGRWSDADLSTWRAHPQLVEATGFAAGDDGMFWMSFEDFASIFDKVMILAMSMSQPRAALAHSRRGRKSSCLPCFSRSMGDAPDMTRDFMKVEADRLSLGVAMKAILHNQDDGMQQRRNLLAYRQMSMCPYDPYLNAPGWIKENQSLWKRWLDEKGIQYKAGSDDDAEGEDQEDYDEDYLFEVDYEAEVKRLQEKADIREREEAKKRAQKEAEMESEKKRTARKQRKSLYLEKKDPVRILEMQRKRKKDRDNYKPMKPGQEYSDTDTEEIVEWAFARRDYLINNKGKAGLKEAKELERRALMHLEWKERRVENRGRKKKKKRKTKEGSDKHEREKKDKKKKKGDTDATGGRESEKKKKQKKKKKKTGLKPLVVVQDPRATQYHRDIPDGRYVPFREPQLSPYFFRSSSLLRRMFPRLSALFSSQGSRRGPPRRDARPTDDGADDSDSSPGSSESSEPMTPPGPISRTTIAIKWVCWAPYIECIQQEGGRRGTPARAGARTAAKSTPAGASSESSEPMSPPETVPTPKRAPPPPPRRRTPSPPARRARPTSPITPPSTLRGSPPRGVVQMRGTPPTARRISPKRAPRQPPAPPARRPSTKKAAARPSRPSGGSDGKKKRRFRPGTKALKEIRQFQRTTELLVPKAPFARVVREIQLLFVGEEWRWSQEALIALQTAAEAYLVGLFEDAMLVAIHAKRVTLMSKDIRLVRRIRGDVFS</sequence>
<dbReference type="InterPro" id="IPR001300">
    <property type="entry name" value="Peptidase_C2_calpain_cat"/>
</dbReference>
<keyword evidence="10" id="KW-0539">Nucleus</keyword>
<dbReference type="GO" id="GO:0004198">
    <property type="term" value="F:calcium-dependent cysteine-type endopeptidase activity"/>
    <property type="evidence" value="ECO:0007669"/>
    <property type="project" value="InterPro"/>
</dbReference>
<keyword evidence="7 13" id="KW-0378">Hydrolase</keyword>
<dbReference type="InterPro" id="IPR038765">
    <property type="entry name" value="Papain-like_cys_pep_sf"/>
</dbReference>
<feature type="compositionally biased region" description="Basic and acidic residues" evidence="14">
    <location>
        <begin position="982"/>
        <end position="1002"/>
    </location>
</feature>
<dbReference type="CDD" id="cd22249">
    <property type="entry name" value="UDM1_RNF168_RNF169-like"/>
    <property type="match status" value="1"/>
</dbReference>
<dbReference type="PRINTS" id="PR00622">
    <property type="entry name" value="HISTONEH3"/>
</dbReference>
<dbReference type="Pfam" id="PF00648">
    <property type="entry name" value="Peptidase_C2"/>
    <property type="match status" value="2"/>
</dbReference>
<feature type="compositionally biased region" description="Basic residues" evidence="14">
    <location>
        <begin position="375"/>
        <end position="388"/>
    </location>
</feature>
<dbReference type="InterPro" id="IPR000169">
    <property type="entry name" value="Pept_cys_AS"/>
</dbReference>
<evidence type="ECO:0000256" key="12">
    <source>
        <dbReference type="PIRSR" id="PIRSR622684-1"/>
    </source>
</evidence>
<dbReference type="InterPro" id="IPR000164">
    <property type="entry name" value="Histone_H3/CENP-A"/>
</dbReference>
<evidence type="ECO:0000256" key="4">
    <source>
        <dbReference type="ARBA" id="ARBA00010343"/>
    </source>
</evidence>
<dbReference type="InterPro" id="IPR007125">
    <property type="entry name" value="H2A/H2B/H3"/>
</dbReference>
<dbReference type="InterPro" id="IPR022684">
    <property type="entry name" value="Calpain_cysteine_protease"/>
</dbReference>
<evidence type="ECO:0000256" key="10">
    <source>
        <dbReference type="ARBA" id="ARBA00023242"/>
    </source>
</evidence>
<reference evidence="16 17" key="1">
    <citation type="submission" date="2020-04" db="EMBL/GenBank/DDBJ databases">
        <title>Perkinsus olseni comparative genomics.</title>
        <authorList>
            <person name="Bogema D.R."/>
        </authorList>
    </citation>
    <scope>NUCLEOTIDE SEQUENCE [LARGE SCALE GENOMIC DNA]</scope>
    <source>
        <strain evidence="16">00978-12</strain>
    </source>
</reference>
<keyword evidence="5" id="KW-0158">Chromosome</keyword>
<dbReference type="InterPro" id="IPR009072">
    <property type="entry name" value="Histone-fold"/>
</dbReference>
<keyword evidence="9" id="KW-0238">DNA-binding</keyword>
<feature type="compositionally biased region" description="Low complexity" evidence="14">
    <location>
        <begin position="1274"/>
        <end position="1299"/>
    </location>
</feature>
<dbReference type="GO" id="GO:0046982">
    <property type="term" value="F:protein heterodimerization activity"/>
    <property type="evidence" value="ECO:0007669"/>
    <property type="project" value="InterPro"/>
</dbReference>
<feature type="compositionally biased region" description="Basic residues" evidence="14">
    <location>
        <begin position="1098"/>
        <end position="1107"/>
    </location>
</feature>
<dbReference type="GO" id="GO:0005634">
    <property type="term" value="C:nucleus"/>
    <property type="evidence" value="ECO:0007669"/>
    <property type="project" value="UniProtKB-SubCell"/>
</dbReference>
<dbReference type="SUPFAM" id="SSF54001">
    <property type="entry name" value="Cysteine proteinases"/>
    <property type="match status" value="1"/>
</dbReference>
<dbReference type="Gene3D" id="3.90.70.10">
    <property type="entry name" value="Cysteine proteinases"/>
    <property type="match status" value="1"/>
</dbReference>
<comment type="similarity">
    <text evidence="4">Belongs to the histone H3 family.</text>
</comment>
<evidence type="ECO:0000256" key="3">
    <source>
        <dbReference type="ARBA" id="ARBA00007623"/>
    </source>
</evidence>
<evidence type="ECO:0000313" key="17">
    <source>
        <dbReference type="Proteomes" id="UP000541610"/>
    </source>
</evidence>
<feature type="region of interest" description="Disordered" evidence="14">
    <location>
        <begin position="982"/>
        <end position="1050"/>
    </location>
</feature>
<dbReference type="SUPFAM" id="SSF47113">
    <property type="entry name" value="Histone-fold"/>
    <property type="match status" value="1"/>
</dbReference>
<feature type="compositionally biased region" description="Low complexity" evidence="14">
    <location>
        <begin position="356"/>
        <end position="372"/>
    </location>
</feature>
<feature type="region of interest" description="Disordered" evidence="14">
    <location>
        <begin position="332"/>
        <end position="388"/>
    </location>
</feature>
<dbReference type="Gene3D" id="1.10.20.10">
    <property type="entry name" value="Histone, subunit A"/>
    <property type="match status" value="1"/>
</dbReference>
<evidence type="ECO:0000256" key="6">
    <source>
        <dbReference type="ARBA" id="ARBA00022670"/>
    </source>
</evidence>
<dbReference type="EMBL" id="JABANP010000112">
    <property type="protein sequence ID" value="KAF4689898.1"/>
    <property type="molecule type" value="Genomic_DNA"/>
</dbReference>
<feature type="domain" description="Calpain catalytic" evidence="15">
    <location>
        <begin position="420"/>
        <end position="835"/>
    </location>
</feature>
<dbReference type="CDD" id="cd22911">
    <property type="entry name" value="HFD_H3"/>
    <property type="match status" value="1"/>
</dbReference>
<dbReference type="Proteomes" id="UP000541610">
    <property type="component" value="Unassembled WGS sequence"/>
</dbReference>
<dbReference type="PROSITE" id="PS50203">
    <property type="entry name" value="CALPAIN_CAT"/>
    <property type="match status" value="1"/>
</dbReference>
<feature type="active site" evidence="12 13">
    <location>
        <position position="770"/>
    </location>
</feature>
<feature type="compositionally biased region" description="Low complexity" evidence="14">
    <location>
        <begin position="1230"/>
        <end position="1240"/>
    </location>
</feature>
<feature type="active site" evidence="13">
    <location>
        <position position="498"/>
    </location>
</feature>
<feature type="region of interest" description="Disordered" evidence="14">
    <location>
        <begin position="1204"/>
        <end position="1247"/>
    </location>
</feature>
<feature type="compositionally biased region" description="Basic and acidic residues" evidence="14">
    <location>
        <begin position="1108"/>
        <end position="1118"/>
    </location>
</feature>
<feature type="region of interest" description="Disordered" evidence="14">
    <location>
        <begin position="1084"/>
        <end position="1172"/>
    </location>
</feature>
<protein>
    <recommendedName>
        <fullName evidence="15">Calpain catalytic domain-containing protein</fullName>
    </recommendedName>
</protein>
<evidence type="ECO:0000259" key="15">
    <source>
        <dbReference type="PROSITE" id="PS50203"/>
    </source>
</evidence>
<dbReference type="GO" id="GO:0003677">
    <property type="term" value="F:DNA binding"/>
    <property type="evidence" value="ECO:0007669"/>
    <property type="project" value="UniProtKB-KW"/>
</dbReference>
<dbReference type="GO" id="GO:0006508">
    <property type="term" value="P:proteolysis"/>
    <property type="evidence" value="ECO:0007669"/>
    <property type="project" value="UniProtKB-KW"/>
</dbReference>
<comment type="caution">
    <text evidence="16">The sequence shown here is derived from an EMBL/GenBank/DDBJ whole genome shotgun (WGS) entry which is preliminary data.</text>
</comment>
<dbReference type="PANTHER" id="PTHR10183">
    <property type="entry name" value="CALPAIN"/>
    <property type="match status" value="1"/>
</dbReference>
<feature type="compositionally biased region" description="Basic residues" evidence="14">
    <location>
        <begin position="1139"/>
        <end position="1150"/>
    </location>
</feature>
<feature type="region of interest" description="Disordered" evidence="14">
    <location>
        <begin position="271"/>
        <end position="294"/>
    </location>
</feature>
<feature type="region of interest" description="Disordered" evidence="14">
    <location>
        <begin position="1270"/>
        <end position="1408"/>
    </location>
</feature>
<evidence type="ECO:0000256" key="7">
    <source>
        <dbReference type="ARBA" id="ARBA00022801"/>
    </source>
</evidence>
<feature type="compositionally biased region" description="Basic and acidic residues" evidence="14">
    <location>
        <begin position="1012"/>
        <end position="1037"/>
    </location>
</feature>
<keyword evidence="8 13" id="KW-0788">Thiol protease</keyword>
<feature type="compositionally biased region" description="Basic and acidic residues" evidence="14">
    <location>
        <begin position="1084"/>
        <end position="1097"/>
    </location>
</feature>
<comment type="subcellular location">
    <subcellularLocation>
        <location evidence="2">Chromosome</location>
    </subcellularLocation>
    <subcellularLocation>
        <location evidence="1">Nucleus</location>
    </subcellularLocation>
</comment>
<dbReference type="PROSITE" id="PS00139">
    <property type="entry name" value="THIOL_PROTEASE_CYS"/>
    <property type="match status" value="1"/>
</dbReference>
<dbReference type="SMART" id="SM00428">
    <property type="entry name" value="H3"/>
    <property type="match status" value="1"/>
</dbReference>
<evidence type="ECO:0000256" key="8">
    <source>
        <dbReference type="ARBA" id="ARBA00022807"/>
    </source>
</evidence>
<dbReference type="OrthoDB" id="268518at2759"/>
<name>A0A7J6P1C5_PEROL</name>
<comment type="similarity">
    <text evidence="3">Belongs to the peptidase C2 family.</text>
</comment>
<evidence type="ECO:0000256" key="5">
    <source>
        <dbReference type="ARBA" id="ARBA00022454"/>
    </source>
</evidence>
<proteinExistence type="inferred from homology"/>
<keyword evidence="11" id="KW-0544">Nucleosome core</keyword>
<dbReference type="PANTHER" id="PTHR10183:SF379">
    <property type="entry name" value="CALPAIN-5"/>
    <property type="match status" value="1"/>
</dbReference>
<evidence type="ECO:0000256" key="13">
    <source>
        <dbReference type="PROSITE-ProRule" id="PRU00239"/>
    </source>
</evidence>
<organism evidence="16 17">
    <name type="scientific">Perkinsus olseni</name>
    <name type="common">Perkinsus atlanticus</name>
    <dbReference type="NCBI Taxonomy" id="32597"/>
    <lineage>
        <taxon>Eukaryota</taxon>
        <taxon>Sar</taxon>
        <taxon>Alveolata</taxon>
        <taxon>Perkinsozoa</taxon>
        <taxon>Perkinsea</taxon>
        <taxon>Perkinsida</taxon>
        <taxon>Perkinsidae</taxon>
        <taxon>Perkinsus</taxon>
    </lineage>
</organism>
<dbReference type="Pfam" id="PF00125">
    <property type="entry name" value="Histone"/>
    <property type="match status" value="1"/>
</dbReference>
<evidence type="ECO:0000256" key="9">
    <source>
        <dbReference type="ARBA" id="ARBA00023125"/>
    </source>
</evidence>
<evidence type="ECO:0000256" key="2">
    <source>
        <dbReference type="ARBA" id="ARBA00004286"/>
    </source>
</evidence>
<feature type="compositionally biased region" description="Pro residues" evidence="14">
    <location>
        <begin position="1300"/>
        <end position="1316"/>
    </location>
</feature>
<evidence type="ECO:0000256" key="14">
    <source>
        <dbReference type="SAM" id="MobiDB-lite"/>
    </source>
</evidence>
<feature type="region of interest" description="Disordered" evidence="14">
    <location>
        <begin position="1"/>
        <end position="21"/>
    </location>
</feature>
<accession>A0A7J6P1C5</accession>
<gene>
    <name evidence="16" type="ORF">FOZ60_001001</name>
</gene>
<dbReference type="GO" id="GO:0030527">
    <property type="term" value="F:structural constituent of chromatin"/>
    <property type="evidence" value="ECO:0007669"/>
    <property type="project" value="InterPro"/>
</dbReference>
<evidence type="ECO:0000256" key="11">
    <source>
        <dbReference type="ARBA" id="ARBA00023269"/>
    </source>
</evidence>
<feature type="compositionally biased region" description="Basic and acidic residues" evidence="14">
    <location>
        <begin position="1126"/>
        <end position="1138"/>
    </location>
</feature>
<keyword evidence="6 13" id="KW-0645">Protease</keyword>
<evidence type="ECO:0000313" key="16">
    <source>
        <dbReference type="EMBL" id="KAF4689898.1"/>
    </source>
</evidence>
<feature type="active site" evidence="12 13">
    <location>
        <position position="750"/>
    </location>
</feature>
<dbReference type="GO" id="GO:0000786">
    <property type="term" value="C:nucleosome"/>
    <property type="evidence" value="ECO:0007669"/>
    <property type="project" value="UniProtKB-KW"/>
</dbReference>